<comment type="caution">
    <text evidence="3">The sequence shown here is derived from an EMBL/GenBank/DDBJ whole genome shotgun (WGS) entry which is preliminary data.</text>
</comment>
<feature type="domain" description="SAM" evidence="2">
    <location>
        <begin position="69"/>
        <end position="134"/>
    </location>
</feature>
<accession>A0A1R2D165</accession>
<feature type="region of interest" description="Disordered" evidence="1">
    <location>
        <begin position="1"/>
        <end position="21"/>
    </location>
</feature>
<dbReference type="OrthoDB" id="76949at2759"/>
<dbReference type="EMBL" id="MPUH01000018">
    <property type="protein sequence ID" value="OMJ95005.1"/>
    <property type="molecule type" value="Genomic_DNA"/>
</dbReference>
<reference evidence="3 4" key="1">
    <citation type="submission" date="2016-11" db="EMBL/GenBank/DDBJ databases">
        <title>The macronuclear genome of Stentor coeruleus: a giant cell with tiny introns.</title>
        <authorList>
            <person name="Slabodnick M."/>
            <person name="Ruby J.G."/>
            <person name="Reiff S.B."/>
            <person name="Swart E.C."/>
            <person name="Gosai S."/>
            <person name="Prabakaran S."/>
            <person name="Witkowska E."/>
            <person name="Larue G.E."/>
            <person name="Fisher S."/>
            <person name="Freeman R.M."/>
            <person name="Gunawardena J."/>
            <person name="Chu W."/>
            <person name="Stover N.A."/>
            <person name="Gregory B.D."/>
            <person name="Nowacki M."/>
            <person name="Derisi J."/>
            <person name="Roy S.W."/>
            <person name="Marshall W.F."/>
            <person name="Sood P."/>
        </authorList>
    </citation>
    <scope>NUCLEOTIDE SEQUENCE [LARGE SCALE GENOMIC DNA]</scope>
    <source>
        <strain evidence="3">WM001</strain>
    </source>
</reference>
<dbReference type="Pfam" id="PF00536">
    <property type="entry name" value="SAM_1"/>
    <property type="match status" value="1"/>
</dbReference>
<dbReference type="InterPro" id="IPR001660">
    <property type="entry name" value="SAM"/>
</dbReference>
<evidence type="ECO:0000313" key="3">
    <source>
        <dbReference type="EMBL" id="OMJ95005.1"/>
    </source>
</evidence>
<evidence type="ECO:0000259" key="2">
    <source>
        <dbReference type="SMART" id="SM00454"/>
    </source>
</evidence>
<dbReference type="InterPro" id="IPR013761">
    <property type="entry name" value="SAM/pointed_sf"/>
</dbReference>
<evidence type="ECO:0000313" key="4">
    <source>
        <dbReference type="Proteomes" id="UP000187209"/>
    </source>
</evidence>
<dbReference type="CDD" id="cd09487">
    <property type="entry name" value="SAM_superfamily"/>
    <property type="match status" value="1"/>
</dbReference>
<dbReference type="Gene3D" id="1.10.150.50">
    <property type="entry name" value="Transcription Factor, Ets-1"/>
    <property type="match status" value="1"/>
</dbReference>
<dbReference type="Proteomes" id="UP000187209">
    <property type="component" value="Unassembled WGS sequence"/>
</dbReference>
<proteinExistence type="predicted"/>
<gene>
    <name evidence="3" type="ORF">SteCoe_1699</name>
</gene>
<protein>
    <recommendedName>
        <fullName evidence="2">SAM domain-containing protein</fullName>
    </recommendedName>
</protein>
<dbReference type="SUPFAM" id="SSF47769">
    <property type="entry name" value="SAM/Pointed domain"/>
    <property type="match status" value="1"/>
</dbReference>
<sequence length="252" mass="29023">MSLPKSIPKPKTRPIPRSTSPFSGDSKILLLKERMNQVFSNMKSPLKLSNSITSEQCSKETRIKISTPTKNPESETLESFLSSNGFENYINCFQENLITLEDLPFLTKEDLNSMKLPIGPRNRLMKIIKSLDMKNDPKNQNDISKREMLNQCEEIPSGPRIKDEVDKFMNDLSQFSKRSEQKIKPLSREQSMESFDSDINNQKLLDNVLGILKEISDKQNIMMKAIEENQKAIGILKRQIGVRKNKNMYSEY</sequence>
<evidence type="ECO:0000256" key="1">
    <source>
        <dbReference type="SAM" id="MobiDB-lite"/>
    </source>
</evidence>
<dbReference type="AlphaFoldDB" id="A0A1R2D165"/>
<dbReference type="SMART" id="SM00454">
    <property type="entry name" value="SAM"/>
    <property type="match status" value="1"/>
</dbReference>
<name>A0A1R2D165_9CILI</name>
<keyword evidence="4" id="KW-1185">Reference proteome</keyword>
<organism evidence="3 4">
    <name type="scientific">Stentor coeruleus</name>
    <dbReference type="NCBI Taxonomy" id="5963"/>
    <lineage>
        <taxon>Eukaryota</taxon>
        <taxon>Sar</taxon>
        <taxon>Alveolata</taxon>
        <taxon>Ciliophora</taxon>
        <taxon>Postciliodesmatophora</taxon>
        <taxon>Heterotrichea</taxon>
        <taxon>Heterotrichida</taxon>
        <taxon>Stentoridae</taxon>
        <taxon>Stentor</taxon>
    </lineage>
</organism>